<organism evidence="5 6">
    <name type="scientific">Acaulospora morrowiae</name>
    <dbReference type="NCBI Taxonomy" id="94023"/>
    <lineage>
        <taxon>Eukaryota</taxon>
        <taxon>Fungi</taxon>
        <taxon>Fungi incertae sedis</taxon>
        <taxon>Mucoromycota</taxon>
        <taxon>Glomeromycotina</taxon>
        <taxon>Glomeromycetes</taxon>
        <taxon>Diversisporales</taxon>
        <taxon>Acaulosporaceae</taxon>
        <taxon>Acaulospora</taxon>
    </lineage>
</organism>
<dbReference type="OrthoDB" id="446635at2759"/>
<evidence type="ECO:0000313" key="6">
    <source>
        <dbReference type="Proteomes" id="UP000789342"/>
    </source>
</evidence>
<feature type="compositionally biased region" description="Basic and acidic residues" evidence="3">
    <location>
        <begin position="121"/>
        <end position="132"/>
    </location>
</feature>
<dbReference type="EMBL" id="CAJVPV010002167">
    <property type="protein sequence ID" value="CAG8519649.1"/>
    <property type="molecule type" value="Genomic_DNA"/>
</dbReference>
<evidence type="ECO:0000256" key="1">
    <source>
        <dbReference type="ARBA" id="ARBA00010126"/>
    </source>
</evidence>
<dbReference type="GO" id="GO:0000381">
    <property type="term" value="P:regulation of alternative mRNA splicing, via spliceosome"/>
    <property type="evidence" value="ECO:0007669"/>
    <property type="project" value="InterPro"/>
</dbReference>
<sequence length="184" mass="21313">MVYGLNLTSKNSSAQPPKLKRALIFDEADDQDSNGITDEQYKEALEEVPTAFAYDEVYDDMKSAERKRLEIKGKDKGCNKKPKYVDSLLKAAEIRQRDYIRAQKRKYYLIVNRYKAQQEKLRKAEEEERLRDQTSSSKTAAIEASRSKKSKSAAIEDDSTDQQPKTDRELADQAKQEQLVKWYC</sequence>
<feature type="compositionally biased region" description="Basic and acidic residues" evidence="3">
    <location>
        <begin position="164"/>
        <end position="175"/>
    </location>
</feature>
<feature type="region of interest" description="Disordered" evidence="3">
    <location>
        <begin position="121"/>
        <end position="184"/>
    </location>
</feature>
<accession>A0A9N9FA05</accession>
<evidence type="ECO:0000259" key="4">
    <source>
        <dbReference type="Pfam" id="PF09745"/>
    </source>
</evidence>
<dbReference type="PANTHER" id="PTHR31938:SF4">
    <property type="entry name" value="NUCLEAR SPECKLE SPLICING REGULATORY PROTEIN 1"/>
    <property type="match status" value="1"/>
</dbReference>
<keyword evidence="2" id="KW-0175">Coiled coil</keyword>
<name>A0A9N9FA05_9GLOM</name>
<dbReference type="AlphaFoldDB" id="A0A9N9FA05"/>
<evidence type="ECO:0000256" key="2">
    <source>
        <dbReference type="ARBA" id="ARBA00023054"/>
    </source>
</evidence>
<proteinExistence type="inferred from homology"/>
<dbReference type="Proteomes" id="UP000789342">
    <property type="component" value="Unassembled WGS sequence"/>
</dbReference>
<feature type="domain" description="Nuclear speckle splicing regulatory protein 1 N-terminal" evidence="4">
    <location>
        <begin position="38"/>
        <end position="106"/>
    </location>
</feature>
<gene>
    <name evidence="5" type="ORF">AMORRO_LOCUS4138</name>
</gene>
<dbReference type="InterPro" id="IPR018612">
    <property type="entry name" value="NSRP1_N"/>
</dbReference>
<dbReference type="InterPro" id="IPR042816">
    <property type="entry name" value="Nsrp1"/>
</dbReference>
<reference evidence="5" key="1">
    <citation type="submission" date="2021-06" db="EMBL/GenBank/DDBJ databases">
        <authorList>
            <person name="Kallberg Y."/>
            <person name="Tangrot J."/>
            <person name="Rosling A."/>
        </authorList>
    </citation>
    <scope>NUCLEOTIDE SEQUENCE</scope>
    <source>
        <strain evidence="5">CL551</strain>
    </source>
</reference>
<evidence type="ECO:0000313" key="5">
    <source>
        <dbReference type="EMBL" id="CAG8519649.1"/>
    </source>
</evidence>
<comment type="similarity">
    <text evidence="1">Belongs to the NSRP1 family.</text>
</comment>
<comment type="caution">
    <text evidence="5">The sequence shown here is derived from an EMBL/GenBank/DDBJ whole genome shotgun (WGS) entry which is preliminary data.</text>
</comment>
<dbReference type="Pfam" id="PF09745">
    <property type="entry name" value="NSRP1_N"/>
    <property type="match status" value="1"/>
</dbReference>
<keyword evidence="6" id="KW-1185">Reference proteome</keyword>
<protein>
    <submittedName>
        <fullName evidence="5">18678_t:CDS:1</fullName>
    </submittedName>
</protein>
<evidence type="ECO:0000256" key="3">
    <source>
        <dbReference type="SAM" id="MobiDB-lite"/>
    </source>
</evidence>
<dbReference type="PANTHER" id="PTHR31938">
    <property type="entry name" value="NUCLEAR SPECKLE SPLICING REGULATORY PROTEIN 1"/>
    <property type="match status" value="1"/>
</dbReference>